<feature type="domain" description="HTH lysR-type" evidence="5">
    <location>
        <begin position="4"/>
        <end position="62"/>
    </location>
</feature>
<sequence length="310" mass="33823">MIRYTLKQLQYFIAIADAGSLSGAAVTCHISQAAISQALSELEREVGAQLVVRHRARGVVLTAMGQRFLQDARSLIRHAEDVQTSASERQNELSGPLVIGCYTSLSAFWLPVIGERFIRPHPGLDVEIIEGDGAALQKRMLDGYIDAVLTHTRHLLPDVESTQIMTGRPYVLVAAEHPLANRGSVKLSDLAEEDFVQLDLPTVRDNQLVNLRMSGLDPQVKWKSSSFEAVRGMVARGLGYTVLVQRPPVNVSYDGLPLAVVEIEGEVGHSDICVATSPAHRQSHRLSAFIDFCVATGAEKERNAAPATPR</sequence>
<dbReference type="SUPFAM" id="SSF46785">
    <property type="entry name" value="Winged helix' DNA-binding domain"/>
    <property type="match status" value="1"/>
</dbReference>
<dbReference type="PANTHER" id="PTHR30346:SF0">
    <property type="entry name" value="HCA OPERON TRANSCRIPTIONAL ACTIVATOR HCAR"/>
    <property type="match status" value="1"/>
</dbReference>
<dbReference type="PRINTS" id="PR00039">
    <property type="entry name" value="HTHLYSR"/>
</dbReference>
<evidence type="ECO:0000313" key="6">
    <source>
        <dbReference type="EMBL" id="MBG6084757.1"/>
    </source>
</evidence>
<evidence type="ECO:0000256" key="1">
    <source>
        <dbReference type="ARBA" id="ARBA00009437"/>
    </source>
</evidence>
<dbReference type="GO" id="GO:0003677">
    <property type="term" value="F:DNA binding"/>
    <property type="evidence" value="ECO:0007669"/>
    <property type="project" value="UniProtKB-KW"/>
</dbReference>
<accession>A0A931D983</accession>
<reference evidence="6" key="1">
    <citation type="submission" date="2020-11" db="EMBL/GenBank/DDBJ databases">
        <title>Sequencing the genomes of 1000 actinobacteria strains.</title>
        <authorList>
            <person name="Klenk H.-P."/>
        </authorList>
    </citation>
    <scope>NUCLEOTIDE SEQUENCE</scope>
    <source>
        <strain evidence="6">DSM 26152</strain>
    </source>
</reference>
<dbReference type="GO" id="GO:0032993">
    <property type="term" value="C:protein-DNA complex"/>
    <property type="evidence" value="ECO:0007669"/>
    <property type="project" value="TreeGrafter"/>
</dbReference>
<name>A0A931D983_9MICC</name>
<evidence type="ECO:0000256" key="3">
    <source>
        <dbReference type="ARBA" id="ARBA00023125"/>
    </source>
</evidence>
<dbReference type="RefSeq" id="WP_196836018.1">
    <property type="nucleotide sequence ID" value="NZ_JADOTZ010000001.1"/>
</dbReference>
<dbReference type="InterPro" id="IPR000847">
    <property type="entry name" value="LysR_HTH_N"/>
</dbReference>
<dbReference type="InterPro" id="IPR036390">
    <property type="entry name" value="WH_DNA-bd_sf"/>
</dbReference>
<protein>
    <submittedName>
        <fullName evidence="6">DNA-binding transcriptional LysR family regulator</fullName>
    </submittedName>
</protein>
<gene>
    <name evidence="6" type="ORF">IW252_001524</name>
</gene>
<organism evidence="6 7">
    <name type="scientific">Zhihengliuella flava</name>
    <dbReference type="NCBI Taxonomy" id="1285193"/>
    <lineage>
        <taxon>Bacteria</taxon>
        <taxon>Bacillati</taxon>
        <taxon>Actinomycetota</taxon>
        <taxon>Actinomycetes</taxon>
        <taxon>Micrococcales</taxon>
        <taxon>Micrococcaceae</taxon>
        <taxon>Zhihengliuella</taxon>
    </lineage>
</organism>
<dbReference type="PANTHER" id="PTHR30346">
    <property type="entry name" value="TRANSCRIPTIONAL DUAL REGULATOR HCAR-RELATED"/>
    <property type="match status" value="1"/>
</dbReference>
<keyword evidence="3 6" id="KW-0238">DNA-binding</keyword>
<dbReference type="InterPro" id="IPR005119">
    <property type="entry name" value="LysR_subst-bd"/>
</dbReference>
<dbReference type="SUPFAM" id="SSF53850">
    <property type="entry name" value="Periplasmic binding protein-like II"/>
    <property type="match status" value="1"/>
</dbReference>
<dbReference type="FunFam" id="1.10.10.10:FF:000001">
    <property type="entry name" value="LysR family transcriptional regulator"/>
    <property type="match status" value="1"/>
</dbReference>
<proteinExistence type="inferred from homology"/>
<dbReference type="AlphaFoldDB" id="A0A931D983"/>
<evidence type="ECO:0000313" key="7">
    <source>
        <dbReference type="Proteomes" id="UP000625033"/>
    </source>
</evidence>
<keyword evidence="2" id="KW-0805">Transcription regulation</keyword>
<keyword evidence="7" id="KW-1185">Reference proteome</keyword>
<dbReference type="Gene3D" id="3.40.190.10">
    <property type="entry name" value="Periplasmic binding protein-like II"/>
    <property type="match status" value="2"/>
</dbReference>
<dbReference type="EMBL" id="JADOTZ010000001">
    <property type="protein sequence ID" value="MBG6084757.1"/>
    <property type="molecule type" value="Genomic_DNA"/>
</dbReference>
<comment type="similarity">
    <text evidence="1">Belongs to the LysR transcriptional regulatory family.</text>
</comment>
<dbReference type="Gene3D" id="1.10.10.10">
    <property type="entry name" value="Winged helix-like DNA-binding domain superfamily/Winged helix DNA-binding domain"/>
    <property type="match status" value="1"/>
</dbReference>
<dbReference type="Pfam" id="PF03466">
    <property type="entry name" value="LysR_substrate"/>
    <property type="match status" value="1"/>
</dbReference>
<evidence type="ECO:0000259" key="5">
    <source>
        <dbReference type="PROSITE" id="PS50931"/>
    </source>
</evidence>
<dbReference type="Pfam" id="PF00126">
    <property type="entry name" value="HTH_1"/>
    <property type="match status" value="1"/>
</dbReference>
<dbReference type="GO" id="GO:0003700">
    <property type="term" value="F:DNA-binding transcription factor activity"/>
    <property type="evidence" value="ECO:0007669"/>
    <property type="project" value="InterPro"/>
</dbReference>
<keyword evidence="4" id="KW-0804">Transcription</keyword>
<dbReference type="InterPro" id="IPR036388">
    <property type="entry name" value="WH-like_DNA-bd_sf"/>
</dbReference>
<dbReference type="Proteomes" id="UP000625033">
    <property type="component" value="Unassembled WGS sequence"/>
</dbReference>
<comment type="caution">
    <text evidence="6">The sequence shown here is derived from an EMBL/GenBank/DDBJ whole genome shotgun (WGS) entry which is preliminary data.</text>
</comment>
<dbReference type="PROSITE" id="PS50931">
    <property type="entry name" value="HTH_LYSR"/>
    <property type="match status" value="1"/>
</dbReference>
<evidence type="ECO:0000256" key="4">
    <source>
        <dbReference type="ARBA" id="ARBA00023163"/>
    </source>
</evidence>
<evidence type="ECO:0000256" key="2">
    <source>
        <dbReference type="ARBA" id="ARBA00023015"/>
    </source>
</evidence>